<sequence>MTANQTRPNKLIAILLRWHARVGMVVGLAIIGWGLSGLSHPIISRIQPVADAFIYKLDALPTADLLTVAQAADRAGITGNASALRLLAWQGRPCYRLVVAGEPVWLDARSGEIIEQGESDYAVHLARHYLGDQHSAIRSVQLQTDFDEDYVYVNRLLPVWRVNFARDDGMRVYVDTASDRLGTVVNNTKALTSAFFRNVHSWVFIENTNLRLSIMTTCLLGGGLIALAGLVQYYLQWRANRGWRQRSRLLRLHRSLGLTVAITAVTFTGSGLYHLWQKQFVASAATVSPMTAPLVSLNLDWSAQGASVVQADLVNIGDDYYFRVWPGGELAYRSAVNGELLANGEAIHAQAIAQAYMPVAAPLLAMRTVTAFADEYGFVNKRLPVIALDYDNAEHLSVYVEPRSGALAAVVRDSDRLEGLSFSVLHKWHFIDGLGRTARDSISALFAAGIALVFALGMIMYLRRALRRRK</sequence>
<protein>
    <submittedName>
        <fullName evidence="2">PepSY domain-containing protein</fullName>
    </submittedName>
</protein>
<dbReference type="RefSeq" id="WP_368380338.1">
    <property type="nucleotide sequence ID" value="NZ_JBFRYA010000002.1"/>
</dbReference>
<dbReference type="Pfam" id="PF03929">
    <property type="entry name" value="PepSY_TM"/>
    <property type="match status" value="1"/>
</dbReference>
<keyword evidence="3" id="KW-1185">Reference proteome</keyword>
<gene>
    <name evidence="2" type="ORF">AB4876_03910</name>
</gene>
<evidence type="ECO:0000313" key="3">
    <source>
        <dbReference type="Proteomes" id="UP001557485"/>
    </source>
</evidence>
<feature type="transmembrane region" description="Helical" evidence="1">
    <location>
        <begin position="12"/>
        <end position="35"/>
    </location>
</feature>
<feature type="transmembrane region" description="Helical" evidence="1">
    <location>
        <begin position="256"/>
        <end position="276"/>
    </location>
</feature>
<evidence type="ECO:0000256" key="1">
    <source>
        <dbReference type="SAM" id="Phobius"/>
    </source>
</evidence>
<reference evidence="2 3" key="1">
    <citation type="journal article" date="2011" name="Int. J. Syst. Evol. Microbiol.">
        <title>Zhongshania antarctica gen. nov., sp. nov. and Zhongshania guokunii sp. nov., gammaproteobacteria respectively isolated from coastal attached (fast) ice and surface seawater of the Antarctic.</title>
        <authorList>
            <person name="Li H.J."/>
            <person name="Zhang X.Y."/>
            <person name="Chen C.X."/>
            <person name="Zhang Y.J."/>
            <person name="Gao Z.M."/>
            <person name="Yu Y."/>
            <person name="Chen X.L."/>
            <person name="Chen B."/>
            <person name="Zhang Y.Z."/>
        </authorList>
    </citation>
    <scope>NUCLEOTIDE SEQUENCE [LARGE SCALE GENOMIC DNA]</scope>
    <source>
        <strain evidence="2 3">ZS6-22T</strain>
    </source>
</reference>
<accession>A0ABV3U2J8</accession>
<feature type="transmembrane region" description="Helical" evidence="1">
    <location>
        <begin position="214"/>
        <end position="235"/>
    </location>
</feature>
<keyword evidence="1" id="KW-1133">Transmembrane helix</keyword>
<evidence type="ECO:0000313" key="2">
    <source>
        <dbReference type="EMBL" id="MEX1668042.1"/>
    </source>
</evidence>
<keyword evidence="1" id="KW-0472">Membrane</keyword>
<dbReference type="InterPro" id="IPR005625">
    <property type="entry name" value="PepSY-ass_TM"/>
</dbReference>
<dbReference type="PANTHER" id="PTHR34219">
    <property type="entry name" value="IRON-REGULATED INNER MEMBRANE PROTEIN-RELATED"/>
    <property type="match status" value="1"/>
</dbReference>
<dbReference type="Proteomes" id="UP001557485">
    <property type="component" value="Unassembled WGS sequence"/>
</dbReference>
<comment type="caution">
    <text evidence="2">The sequence shown here is derived from an EMBL/GenBank/DDBJ whole genome shotgun (WGS) entry which is preliminary data.</text>
</comment>
<keyword evidence="1" id="KW-0812">Transmembrane</keyword>
<proteinExistence type="predicted"/>
<organism evidence="2 3">
    <name type="scientific">Zhongshania guokunii</name>
    <dbReference type="NCBI Taxonomy" id="641783"/>
    <lineage>
        <taxon>Bacteria</taxon>
        <taxon>Pseudomonadati</taxon>
        <taxon>Pseudomonadota</taxon>
        <taxon>Gammaproteobacteria</taxon>
        <taxon>Cellvibrionales</taxon>
        <taxon>Spongiibacteraceae</taxon>
        <taxon>Zhongshania</taxon>
    </lineage>
</organism>
<name>A0ABV3U2J8_9GAMM</name>
<dbReference type="EMBL" id="JBFRYA010000002">
    <property type="protein sequence ID" value="MEX1668042.1"/>
    <property type="molecule type" value="Genomic_DNA"/>
</dbReference>
<feature type="transmembrane region" description="Helical" evidence="1">
    <location>
        <begin position="442"/>
        <end position="462"/>
    </location>
</feature>